<evidence type="ECO:0000256" key="1">
    <source>
        <dbReference type="ARBA" id="ARBA00010537"/>
    </source>
</evidence>
<evidence type="ECO:0000256" key="8">
    <source>
        <dbReference type="RuleBase" id="RU003978"/>
    </source>
</evidence>
<dbReference type="Pfam" id="PF03946">
    <property type="entry name" value="Ribosomal_L11_N"/>
    <property type="match status" value="1"/>
</dbReference>
<comment type="subunit">
    <text evidence="7">Part of the ribosomal stalk of the 50S ribosomal subunit. Interacts with L10 and the large rRNA to form the base of the stalk. L10 forms an elongated spine to which L12 dimers bind in a sequential fashion forming a multimeric L10(L12)X complex.</text>
</comment>
<comment type="PTM">
    <text evidence="7 9">One or more lysine residues are methylated.</text>
</comment>
<comment type="caution">
    <text evidence="12">The sequence shown here is derived from an EMBL/GenBank/DDBJ whole genome shotgun (WGS) entry which is preliminary data.</text>
</comment>
<keyword evidence="5 7" id="KW-0689">Ribosomal protein</keyword>
<dbReference type="CDD" id="cd00349">
    <property type="entry name" value="Ribosomal_L11"/>
    <property type="match status" value="1"/>
</dbReference>
<dbReference type="GO" id="GO:0003735">
    <property type="term" value="F:structural constituent of ribosome"/>
    <property type="evidence" value="ECO:0007669"/>
    <property type="project" value="InterPro"/>
</dbReference>
<dbReference type="InterPro" id="IPR000911">
    <property type="entry name" value="Ribosomal_uL11"/>
</dbReference>
<organism evidence="12 13">
    <name type="scientific">Candidatus Falkowbacteria bacterium GW2011_GWE1_38_31</name>
    <dbReference type="NCBI Taxonomy" id="1618638"/>
    <lineage>
        <taxon>Bacteria</taxon>
        <taxon>Candidatus Falkowiibacteriota</taxon>
    </lineage>
</organism>
<accession>A0A0G0MXW4</accession>
<dbReference type="PANTHER" id="PTHR11661">
    <property type="entry name" value="60S RIBOSOMAL PROTEIN L12"/>
    <property type="match status" value="1"/>
</dbReference>
<dbReference type="GO" id="GO:0070180">
    <property type="term" value="F:large ribosomal subunit rRNA binding"/>
    <property type="evidence" value="ECO:0007669"/>
    <property type="project" value="UniProtKB-UniRule"/>
</dbReference>
<evidence type="ECO:0000256" key="6">
    <source>
        <dbReference type="ARBA" id="ARBA00023274"/>
    </source>
</evidence>
<feature type="domain" description="Large ribosomal subunit protein uL11 N-terminal" evidence="11">
    <location>
        <begin position="9"/>
        <end position="66"/>
    </location>
</feature>
<proteinExistence type="inferred from homology"/>
<evidence type="ECO:0000256" key="3">
    <source>
        <dbReference type="ARBA" id="ARBA00022730"/>
    </source>
</evidence>
<dbReference type="FunFam" id="1.10.10.250:FF:000001">
    <property type="entry name" value="50S ribosomal protein L11"/>
    <property type="match status" value="1"/>
</dbReference>
<gene>
    <name evidence="7" type="primary">rplK</name>
    <name evidence="12" type="ORF">US91_C0010G0037</name>
</gene>
<evidence type="ECO:0000256" key="7">
    <source>
        <dbReference type="HAMAP-Rule" id="MF_00736"/>
    </source>
</evidence>
<dbReference type="PATRIC" id="fig|1618638.3.peg.1101"/>
<dbReference type="Pfam" id="PF00298">
    <property type="entry name" value="Ribosomal_L11"/>
    <property type="match status" value="1"/>
</dbReference>
<protein>
    <recommendedName>
        <fullName evidence="7">Large ribosomal subunit protein uL11</fullName>
    </recommendedName>
</protein>
<dbReference type="Proteomes" id="UP000034022">
    <property type="component" value="Unassembled WGS sequence"/>
</dbReference>
<name>A0A0G0MXW4_9BACT</name>
<reference evidence="12 13" key="1">
    <citation type="journal article" date="2015" name="Nature">
        <title>rRNA introns, odd ribosomes, and small enigmatic genomes across a large radiation of phyla.</title>
        <authorList>
            <person name="Brown C.T."/>
            <person name="Hug L.A."/>
            <person name="Thomas B.C."/>
            <person name="Sharon I."/>
            <person name="Castelle C.J."/>
            <person name="Singh A."/>
            <person name="Wilkins M.J."/>
            <person name="Williams K.H."/>
            <person name="Banfield J.F."/>
        </authorList>
    </citation>
    <scope>NUCLEOTIDE SEQUENCE [LARGE SCALE GENOMIC DNA]</scope>
</reference>
<evidence type="ECO:0000313" key="13">
    <source>
        <dbReference type="Proteomes" id="UP000034022"/>
    </source>
</evidence>
<evidence type="ECO:0000256" key="2">
    <source>
        <dbReference type="ARBA" id="ARBA00022481"/>
    </source>
</evidence>
<dbReference type="PANTHER" id="PTHR11661:SF1">
    <property type="entry name" value="LARGE RIBOSOMAL SUBUNIT PROTEIN UL11M"/>
    <property type="match status" value="1"/>
</dbReference>
<dbReference type="InterPro" id="IPR036769">
    <property type="entry name" value="Ribosomal_uL11_C_sf"/>
</dbReference>
<keyword evidence="2 7" id="KW-0488">Methylation</keyword>
<evidence type="ECO:0000259" key="11">
    <source>
        <dbReference type="Pfam" id="PF03946"/>
    </source>
</evidence>
<evidence type="ECO:0000259" key="10">
    <source>
        <dbReference type="Pfam" id="PF00298"/>
    </source>
</evidence>
<dbReference type="InterPro" id="IPR020783">
    <property type="entry name" value="Ribosomal_uL11_C"/>
</dbReference>
<keyword evidence="3 7" id="KW-0699">rRNA-binding</keyword>
<dbReference type="InterPro" id="IPR036796">
    <property type="entry name" value="Ribosomal_uL11_N_sf"/>
</dbReference>
<evidence type="ECO:0000256" key="4">
    <source>
        <dbReference type="ARBA" id="ARBA00022884"/>
    </source>
</evidence>
<dbReference type="SMART" id="SM00649">
    <property type="entry name" value="RL11"/>
    <property type="match status" value="1"/>
</dbReference>
<keyword evidence="6 7" id="KW-0687">Ribonucleoprotein</keyword>
<dbReference type="SUPFAM" id="SSF54747">
    <property type="entry name" value="Ribosomal L11/L12e N-terminal domain"/>
    <property type="match status" value="1"/>
</dbReference>
<dbReference type="GO" id="GO:0022625">
    <property type="term" value="C:cytosolic large ribosomal subunit"/>
    <property type="evidence" value="ECO:0007669"/>
    <property type="project" value="TreeGrafter"/>
</dbReference>
<keyword evidence="4 7" id="KW-0694">RNA-binding</keyword>
<dbReference type="HAMAP" id="MF_00736">
    <property type="entry name" value="Ribosomal_uL11"/>
    <property type="match status" value="1"/>
</dbReference>
<dbReference type="EMBL" id="LBUU01000010">
    <property type="protein sequence ID" value="KKQ69741.1"/>
    <property type="molecule type" value="Genomic_DNA"/>
</dbReference>
<evidence type="ECO:0000256" key="5">
    <source>
        <dbReference type="ARBA" id="ARBA00022980"/>
    </source>
</evidence>
<evidence type="ECO:0000313" key="12">
    <source>
        <dbReference type="EMBL" id="KKQ69741.1"/>
    </source>
</evidence>
<dbReference type="Gene3D" id="1.10.10.250">
    <property type="entry name" value="Ribosomal protein L11, C-terminal domain"/>
    <property type="match status" value="1"/>
</dbReference>
<dbReference type="InterPro" id="IPR020784">
    <property type="entry name" value="Ribosomal_uL11_N"/>
</dbReference>
<feature type="domain" description="Large ribosomal subunit protein uL11 C-terminal" evidence="10">
    <location>
        <begin position="71"/>
        <end position="139"/>
    </location>
</feature>
<dbReference type="Gene3D" id="3.30.1550.10">
    <property type="entry name" value="Ribosomal protein L11/L12, N-terminal domain"/>
    <property type="match status" value="1"/>
</dbReference>
<sequence>MAKKIKTIIKLQIPGGQANPAPPIGPALGQHGLQIQDFCVKFNAASKDRMGDIVPVEITVYEDRSFDFIMKTSPAAILIQKAANIKKGSAKPLTDKVGSITTAQLREIAEKKLPDLNTDNVEQAMKIIAGTARQMGVDVK</sequence>
<comment type="function">
    <text evidence="7 9">Forms part of the ribosomal stalk which helps the ribosome interact with GTP-bound translation factors.</text>
</comment>
<dbReference type="NCBIfam" id="TIGR01632">
    <property type="entry name" value="L11_bact"/>
    <property type="match status" value="1"/>
</dbReference>
<dbReference type="FunFam" id="3.30.1550.10:FF:000005">
    <property type="entry name" value="50S ribosomal protein L11"/>
    <property type="match status" value="1"/>
</dbReference>
<dbReference type="AlphaFoldDB" id="A0A0G0MXW4"/>
<dbReference type="GO" id="GO:0006412">
    <property type="term" value="P:translation"/>
    <property type="evidence" value="ECO:0007669"/>
    <property type="project" value="UniProtKB-UniRule"/>
</dbReference>
<comment type="similarity">
    <text evidence="1 7 8">Belongs to the universal ribosomal protein uL11 family.</text>
</comment>
<evidence type="ECO:0000256" key="9">
    <source>
        <dbReference type="RuleBase" id="RU003979"/>
    </source>
</evidence>
<dbReference type="InterPro" id="IPR006519">
    <property type="entry name" value="Ribosomal_uL11_bac-typ"/>
</dbReference>
<dbReference type="SUPFAM" id="SSF46906">
    <property type="entry name" value="Ribosomal protein L11, C-terminal domain"/>
    <property type="match status" value="1"/>
</dbReference>